<dbReference type="InterPro" id="IPR050471">
    <property type="entry name" value="AB_hydrolase"/>
</dbReference>
<keyword evidence="1" id="KW-0378">Hydrolase</keyword>
<protein>
    <submittedName>
        <fullName evidence="1">Alpha/beta hydrolase</fullName>
    </submittedName>
</protein>
<gene>
    <name evidence="1" type="ORF">MCNF_09820</name>
</gene>
<dbReference type="Gene3D" id="3.40.50.1820">
    <property type="entry name" value="alpha/beta hydrolase"/>
    <property type="match status" value="1"/>
</dbReference>
<dbReference type="InterPro" id="IPR029058">
    <property type="entry name" value="AB_hydrolase_fold"/>
</dbReference>
<dbReference type="PANTHER" id="PTHR43433:SF10">
    <property type="entry name" value="AB HYDROLASE-1 DOMAIN-CONTAINING PROTEIN"/>
    <property type="match status" value="1"/>
</dbReference>
<dbReference type="GO" id="GO:0016787">
    <property type="term" value="F:hydrolase activity"/>
    <property type="evidence" value="ECO:0007669"/>
    <property type="project" value="UniProtKB-KW"/>
</dbReference>
<dbReference type="OrthoDB" id="3253328at2"/>
<keyword evidence="2" id="KW-1185">Reference proteome</keyword>
<evidence type="ECO:0000313" key="2">
    <source>
        <dbReference type="Proteomes" id="UP000466931"/>
    </source>
</evidence>
<organism evidence="1 2">
    <name type="scientific">Mycolicibacterium confluentis</name>
    <dbReference type="NCBI Taxonomy" id="28047"/>
    <lineage>
        <taxon>Bacteria</taxon>
        <taxon>Bacillati</taxon>
        <taxon>Actinomycetota</taxon>
        <taxon>Actinomycetes</taxon>
        <taxon>Mycobacteriales</taxon>
        <taxon>Mycobacteriaceae</taxon>
        <taxon>Mycolicibacterium</taxon>
    </lineage>
</organism>
<dbReference type="InterPro" id="IPR000073">
    <property type="entry name" value="AB_hydrolase_1"/>
</dbReference>
<accession>A0A7I7XT35</accession>
<proteinExistence type="predicted"/>
<dbReference type="RefSeq" id="WP_085156619.1">
    <property type="nucleotide sequence ID" value="NZ_AP022612.1"/>
</dbReference>
<dbReference type="EMBL" id="AP022612">
    <property type="protein sequence ID" value="BBZ32377.1"/>
    <property type="molecule type" value="Genomic_DNA"/>
</dbReference>
<reference evidence="1" key="1">
    <citation type="journal article" date="2019" name="Emerg. Microbes Infect.">
        <title>Comprehensive subspecies identification of 175 nontuberculous mycobacteria species based on 7547 genomic profiles.</title>
        <authorList>
            <person name="Matsumoto Y."/>
            <person name="Kinjo T."/>
            <person name="Motooka D."/>
            <person name="Nabeya D."/>
            <person name="Jung N."/>
            <person name="Uechi K."/>
            <person name="Horii T."/>
            <person name="Iida T."/>
            <person name="Fujita J."/>
            <person name="Nakamura S."/>
        </authorList>
    </citation>
    <scope>NUCLEOTIDE SEQUENCE [LARGE SCALE GENOMIC DNA]</scope>
    <source>
        <strain evidence="1">JCM 13671</strain>
    </source>
</reference>
<sequence length="414" mass="44018">MSVNPLRKRVHEKLASAPGVRAVRRPVTPEAAEQFNLHYVRSGPLSAHPIVIIPGGPGVASIQLYQATRRRAAAAGLDVVMVEHRGVGLSRHDDAGHDLPPEAITVAQVVDDVAAVLDDLGVEQAMIYGTSYGSYIAAGVGVRHPQRVKAMVLDSPVLSARDIEAIRHAIRGLLLEGEVEGTEELAAKVRRLVDDGTMDALSGEVAATVYAYGGAPLLSRLLDLLLTGHTLLWRAMTQIGRLSLLKVPYHNEIDLVGRIAFRELDYAGVPDGLPLDPSDALLEMADQIPGPTPEFEGEPYDLVAEMPRFDWPTVVVSGQRDLTTPPPVAERVAALIPGAVLVPLATAAHSALDSREAAALRIVRALVHGRAEGLPAVADELDALPGNQSVRLLVWAVSVAAALEARLPGRTPTS</sequence>
<dbReference type="Proteomes" id="UP000466931">
    <property type="component" value="Chromosome"/>
</dbReference>
<evidence type="ECO:0000313" key="1">
    <source>
        <dbReference type="EMBL" id="BBZ32377.1"/>
    </source>
</evidence>
<dbReference type="PANTHER" id="PTHR43433">
    <property type="entry name" value="HYDROLASE, ALPHA/BETA FOLD FAMILY PROTEIN"/>
    <property type="match status" value="1"/>
</dbReference>
<dbReference type="AlphaFoldDB" id="A0A7I7XT35"/>
<reference evidence="1" key="2">
    <citation type="submission" date="2020-02" db="EMBL/GenBank/DDBJ databases">
        <authorList>
            <person name="Matsumoto Y."/>
            <person name="Motooka D."/>
            <person name="Nakamura S."/>
        </authorList>
    </citation>
    <scope>NUCLEOTIDE SEQUENCE</scope>
    <source>
        <strain evidence="1">JCM 13671</strain>
    </source>
</reference>
<name>A0A7I7XT35_9MYCO</name>
<dbReference type="Pfam" id="PF00561">
    <property type="entry name" value="Abhydrolase_1"/>
    <property type="match status" value="1"/>
</dbReference>
<dbReference type="SUPFAM" id="SSF53474">
    <property type="entry name" value="alpha/beta-Hydrolases"/>
    <property type="match status" value="1"/>
</dbReference>